<reference evidence="1 2" key="1">
    <citation type="submission" date="2024-09" db="EMBL/GenBank/DDBJ databases">
        <authorList>
            <person name="Sun Q."/>
            <person name="Mori K."/>
        </authorList>
    </citation>
    <scope>NUCLEOTIDE SEQUENCE [LARGE SCALE GENOMIC DNA]</scope>
    <source>
        <strain evidence="1 2">JCM 3324</strain>
    </source>
</reference>
<name>A0ABV5P2N3_9ACTN</name>
<sequence length="137" mass="14959">MSRLPIRSLARLAAAWGSPEVERPVYWRPLLARSSWGLLLITRGRRDDPPALPERGPSMRLSAEWTRRTGGDLTPQQLLHERISQHLRAHAAEQGQLDVPYAAAVAADAAVSALTECGVDVAALTIQDDTTMKEAGQ</sequence>
<dbReference type="Proteomes" id="UP001589568">
    <property type="component" value="Unassembled WGS sequence"/>
</dbReference>
<evidence type="ECO:0000313" key="1">
    <source>
        <dbReference type="EMBL" id="MFB9476840.1"/>
    </source>
</evidence>
<organism evidence="1 2">
    <name type="scientific">Nonomuraea salmonea</name>
    <dbReference type="NCBI Taxonomy" id="46181"/>
    <lineage>
        <taxon>Bacteria</taxon>
        <taxon>Bacillati</taxon>
        <taxon>Actinomycetota</taxon>
        <taxon>Actinomycetes</taxon>
        <taxon>Streptosporangiales</taxon>
        <taxon>Streptosporangiaceae</taxon>
        <taxon>Nonomuraea</taxon>
    </lineage>
</organism>
<dbReference type="RefSeq" id="WP_379485195.1">
    <property type="nucleotide sequence ID" value="NZ_JBHMCF010000057.1"/>
</dbReference>
<dbReference type="EMBL" id="JBHMCF010000057">
    <property type="protein sequence ID" value="MFB9476840.1"/>
    <property type="molecule type" value="Genomic_DNA"/>
</dbReference>
<proteinExistence type="predicted"/>
<comment type="caution">
    <text evidence="1">The sequence shown here is derived from an EMBL/GenBank/DDBJ whole genome shotgun (WGS) entry which is preliminary data.</text>
</comment>
<keyword evidence="2" id="KW-1185">Reference proteome</keyword>
<gene>
    <name evidence="1" type="ORF">ACFFR3_45750</name>
</gene>
<accession>A0ABV5P2N3</accession>
<protein>
    <submittedName>
        <fullName evidence="1">Uncharacterized protein</fullName>
    </submittedName>
</protein>
<evidence type="ECO:0000313" key="2">
    <source>
        <dbReference type="Proteomes" id="UP001589568"/>
    </source>
</evidence>